<feature type="coiled-coil region" evidence="4">
    <location>
        <begin position="140"/>
        <end position="167"/>
    </location>
</feature>
<dbReference type="AlphaFoldDB" id="A0A8E2DQT8"/>
<dbReference type="OrthoDB" id="20582at2759"/>
<evidence type="ECO:0000256" key="5">
    <source>
        <dbReference type="SAM" id="MobiDB-lite"/>
    </source>
</evidence>
<evidence type="ECO:0000256" key="4">
    <source>
        <dbReference type="SAM" id="Coils"/>
    </source>
</evidence>
<keyword evidence="7" id="KW-1185">Reference proteome</keyword>
<comment type="subcellular location">
    <subcellularLocation>
        <location evidence="1">Nucleus</location>
    </subcellularLocation>
</comment>
<dbReference type="Proteomes" id="UP000250043">
    <property type="component" value="Unassembled WGS sequence"/>
</dbReference>
<dbReference type="Pfam" id="PF09766">
    <property type="entry name" value="FmiP_Thoc5"/>
    <property type="match status" value="1"/>
</dbReference>
<dbReference type="PANTHER" id="PTHR13375:SF3">
    <property type="entry name" value="THO COMPLEX SUBUNIT 5 HOMOLOG"/>
    <property type="match status" value="1"/>
</dbReference>
<dbReference type="GO" id="GO:0003729">
    <property type="term" value="F:mRNA binding"/>
    <property type="evidence" value="ECO:0007669"/>
    <property type="project" value="TreeGrafter"/>
</dbReference>
<evidence type="ECO:0000256" key="2">
    <source>
        <dbReference type="ARBA" id="ARBA00008044"/>
    </source>
</evidence>
<evidence type="ECO:0008006" key="8">
    <source>
        <dbReference type="Google" id="ProtNLM"/>
    </source>
</evidence>
<evidence type="ECO:0000256" key="3">
    <source>
        <dbReference type="ARBA" id="ARBA00023242"/>
    </source>
</evidence>
<feature type="region of interest" description="Disordered" evidence="5">
    <location>
        <begin position="193"/>
        <end position="217"/>
    </location>
</feature>
<evidence type="ECO:0000313" key="6">
    <source>
        <dbReference type="EMBL" id="OCH94065.1"/>
    </source>
</evidence>
<comment type="similarity">
    <text evidence="2">Belongs to the THOC5 family.</text>
</comment>
<accession>A0A8E2DQT8</accession>
<reference evidence="6 7" key="1">
    <citation type="submission" date="2016-07" db="EMBL/GenBank/DDBJ databases">
        <title>Draft genome of the white-rot fungus Obba rivulosa 3A-2.</title>
        <authorList>
            <consortium name="DOE Joint Genome Institute"/>
            <person name="Miettinen O."/>
            <person name="Riley R."/>
            <person name="Acob R."/>
            <person name="Barry K."/>
            <person name="Cullen D."/>
            <person name="De Vries R."/>
            <person name="Hainaut M."/>
            <person name="Hatakka A."/>
            <person name="Henrissat B."/>
            <person name="Hilden K."/>
            <person name="Kuo R."/>
            <person name="Labutti K."/>
            <person name="Lipzen A."/>
            <person name="Makela M.R."/>
            <person name="Sandor L."/>
            <person name="Spatafora J.W."/>
            <person name="Grigoriev I.V."/>
            <person name="Hibbett D.S."/>
        </authorList>
    </citation>
    <scope>NUCLEOTIDE SEQUENCE [LARGE SCALE GENOMIC DNA]</scope>
    <source>
        <strain evidence="6 7">3A-2</strain>
    </source>
</reference>
<dbReference type="InterPro" id="IPR019163">
    <property type="entry name" value="THO_Thoc5"/>
</dbReference>
<name>A0A8E2DQT8_9APHY</name>
<dbReference type="PANTHER" id="PTHR13375">
    <property type="entry name" value="FMS INTERACTING PROTEIN"/>
    <property type="match status" value="1"/>
</dbReference>
<keyword evidence="4" id="KW-0175">Coiled coil</keyword>
<protein>
    <recommendedName>
        <fullName evidence="8">Fms-interacting protein-domain-containing protein</fullName>
    </recommendedName>
</protein>
<keyword evidence="3" id="KW-0539">Nucleus</keyword>
<dbReference type="GO" id="GO:0006406">
    <property type="term" value="P:mRNA export from nucleus"/>
    <property type="evidence" value="ECO:0007669"/>
    <property type="project" value="TreeGrafter"/>
</dbReference>
<gene>
    <name evidence="6" type="ORF">OBBRIDRAFT_817417</name>
</gene>
<dbReference type="GO" id="GO:0000445">
    <property type="term" value="C:THO complex part of transcription export complex"/>
    <property type="evidence" value="ECO:0007669"/>
    <property type="project" value="TreeGrafter"/>
</dbReference>
<sequence>MAVDAPELLLPPSPDPVVDLLRDLVSSAYLNHDPATMHIRAGALFARLKALNRAANAAARAHKQATADARQEMDHTYLGLQNLLYEKRHLEREIEKCRQFASVYQDVPLHSLEDFQVLAPEEARSEGVLSNEHQLMLNRLSFELAERQRLDQRHKELLREKEELLKESKAKLATMDSVKSQIDSLMKVLQRKCRRRSTSSSSPSRPPHPPLRSNSEIFDKSAVENSTTGILQYASICFPTEMGPRPPTEADLTPCTTEARLLWE</sequence>
<organism evidence="6 7">
    <name type="scientific">Obba rivulosa</name>
    <dbReference type="NCBI Taxonomy" id="1052685"/>
    <lineage>
        <taxon>Eukaryota</taxon>
        <taxon>Fungi</taxon>
        <taxon>Dikarya</taxon>
        <taxon>Basidiomycota</taxon>
        <taxon>Agaricomycotina</taxon>
        <taxon>Agaricomycetes</taxon>
        <taxon>Polyporales</taxon>
        <taxon>Gelatoporiaceae</taxon>
        <taxon>Obba</taxon>
    </lineage>
</organism>
<dbReference type="EMBL" id="KV722347">
    <property type="protein sequence ID" value="OCH94065.1"/>
    <property type="molecule type" value="Genomic_DNA"/>
</dbReference>
<evidence type="ECO:0000256" key="1">
    <source>
        <dbReference type="ARBA" id="ARBA00004123"/>
    </source>
</evidence>
<proteinExistence type="inferred from homology"/>
<evidence type="ECO:0000313" key="7">
    <source>
        <dbReference type="Proteomes" id="UP000250043"/>
    </source>
</evidence>